<feature type="signal peptide" evidence="1">
    <location>
        <begin position="1"/>
        <end position="20"/>
    </location>
</feature>
<comment type="caution">
    <text evidence="2">The sequence shown here is derived from an EMBL/GenBank/DDBJ whole genome shotgun (WGS) entry which is preliminary data.</text>
</comment>
<proteinExistence type="predicted"/>
<dbReference type="EMBL" id="CM017873">
    <property type="protein sequence ID" value="KAG1330087.1"/>
    <property type="molecule type" value="Genomic_DNA"/>
</dbReference>
<keyword evidence="3" id="KW-1185">Reference proteome</keyword>
<accession>A0A8K0HY95</accession>
<dbReference type="AlphaFoldDB" id="A0A8K0HY95"/>
<name>A0A8K0HY95_COCNU</name>
<feature type="chain" id="PRO_5035454253" evidence="1">
    <location>
        <begin position="21"/>
        <end position="170"/>
    </location>
</feature>
<gene>
    <name evidence="2" type="ORF">COCNU_02G000550</name>
</gene>
<dbReference type="Proteomes" id="UP000797356">
    <property type="component" value="Chromosome 2"/>
</dbReference>
<sequence length="170" mass="18606">MKSLFSNQIFLSLLVTTSHSLPPKNSVLFPFSHPSFPVQSRAQAKKKKEKQKKSFAFRPNHRALTDGTLTTASLDINHLARPRAQRQQGSAHRLAGKHHHRRSVGQLVGVPTKEHGHAAAQNIEASLLLLHHCEAPPTEAGLLPRPPARLGALRVGVVVGRSRHGHGTKN</sequence>
<reference evidence="2" key="2">
    <citation type="submission" date="2019-07" db="EMBL/GenBank/DDBJ databases">
        <authorList>
            <person name="Yang Y."/>
            <person name="Bocs S."/>
            <person name="Baudouin L."/>
        </authorList>
    </citation>
    <scope>NUCLEOTIDE SEQUENCE</scope>
    <source>
        <tissue evidence="2">Spear leaf of Hainan Tall coconut</tissue>
    </source>
</reference>
<evidence type="ECO:0000313" key="3">
    <source>
        <dbReference type="Proteomes" id="UP000797356"/>
    </source>
</evidence>
<keyword evidence="1" id="KW-0732">Signal</keyword>
<reference evidence="2" key="1">
    <citation type="journal article" date="2017" name="Gigascience">
        <title>The genome draft of coconut (Cocos nucifera).</title>
        <authorList>
            <person name="Xiao Y."/>
            <person name="Xu P."/>
            <person name="Fan H."/>
            <person name="Baudouin L."/>
            <person name="Xia W."/>
            <person name="Bocs S."/>
            <person name="Xu J."/>
            <person name="Li Q."/>
            <person name="Guo A."/>
            <person name="Zhou L."/>
            <person name="Li J."/>
            <person name="Wu Y."/>
            <person name="Ma Z."/>
            <person name="Armero A."/>
            <person name="Issali A.E."/>
            <person name="Liu N."/>
            <person name="Peng M."/>
            <person name="Yang Y."/>
        </authorList>
    </citation>
    <scope>NUCLEOTIDE SEQUENCE</scope>
    <source>
        <tissue evidence="2">Spear leaf of Hainan Tall coconut</tissue>
    </source>
</reference>
<organism evidence="2 3">
    <name type="scientific">Cocos nucifera</name>
    <name type="common">Coconut palm</name>
    <dbReference type="NCBI Taxonomy" id="13894"/>
    <lineage>
        <taxon>Eukaryota</taxon>
        <taxon>Viridiplantae</taxon>
        <taxon>Streptophyta</taxon>
        <taxon>Embryophyta</taxon>
        <taxon>Tracheophyta</taxon>
        <taxon>Spermatophyta</taxon>
        <taxon>Magnoliopsida</taxon>
        <taxon>Liliopsida</taxon>
        <taxon>Arecaceae</taxon>
        <taxon>Arecoideae</taxon>
        <taxon>Cocoseae</taxon>
        <taxon>Attaleinae</taxon>
        <taxon>Cocos</taxon>
    </lineage>
</organism>
<evidence type="ECO:0000313" key="2">
    <source>
        <dbReference type="EMBL" id="KAG1330087.1"/>
    </source>
</evidence>
<protein>
    <submittedName>
        <fullName evidence="2">Uncharacterized protein</fullName>
    </submittedName>
</protein>
<evidence type="ECO:0000256" key="1">
    <source>
        <dbReference type="SAM" id="SignalP"/>
    </source>
</evidence>